<keyword evidence="5 6" id="KW-0472">Membrane</keyword>
<keyword evidence="4 6" id="KW-1133">Transmembrane helix</keyword>
<comment type="similarity">
    <text evidence="2">Belongs to the membrane-bound acyltransferase family.</text>
</comment>
<feature type="transmembrane region" description="Helical" evidence="6">
    <location>
        <begin position="346"/>
        <end position="367"/>
    </location>
</feature>
<evidence type="ECO:0000256" key="5">
    <source>
        <dbReference type="ARBA" id="ARBA00023136"/>
    </source>
</evidence>
<dbReference type="InterPro" id="IPR051085">
    <property type="entry name" value="MB_O-acyltransferase"/>
</dbReference>
<dbReference type="GO" id="GO:0016020">
    <property type="term" value="C:membrane"/>
    <property type="evidence" value="ECO:0007669"/>
    <property type="project" value="UniProtKB-SubCell"/>
</dbReference>
<sequence length="595" mass="68835">MSQSQRYDPVPAVAGSSHNDQYHIPPPSHHRPNPQKATMFTSELYLHAIGSFTCILLMLRCMFAFSSSTRPEFVQYSFLLSPSPFSASLFVDNSDSQYSSFRSNLKILIPLLIFHVSVSNAIQYAFSRSSKPFTLWKKYSPRLLFNLAFSVIFFVIYNGLSGFLKLLIVFGFNYFGCMQLMKNSRTKLLVPILSWGFGLAVLVYTNYYRGFQFAWIHPSLGLLDASKGINASWFDPLRFGFLRMISFNMDYYWSQTQTPDSNRRLKEHNESCKDCKPPPHQIQCQKSRVETPLYGLNDYTFTAYLTYLLYIPLYLAGPIISFNDFSSQLKTRVQATYPFKKLIPYLVRWVSTTILMELFIHTSYVIAIAKSGVWKTSFTPFEVSTLGYFNLKHIWLKLLVIWRFFRLWGLLEGIETVENMNRCMTNNYSTSGFWRSWHRSFNRWIIRYIYVPMGGGKNYLLNLGVTFTFVALWHDLNLNLLVWGWLICLSIIPETLAMKLYPHKKMESWPYYKHMCGLGATANIFLMIAVNIIGFGAAGGHKPSADGGIMQMLPLVFNINNLTLFIGIFIFFFCSSQLMFAYREWEAKKGISTRD</sequence>
<evidence type="ECO:0000256" key="6">
    <source>
        <dbReference type="SAM" id="Phobius"/>
    </source>
</evidence>
<feature type="transmembrane region" description="Helical" evidence="6">
    <location>
        <begin position="44"/>
        <end position="66"/>
    </location>
</feature>
<evidence type="ECO:0000256" key="3">
    <source>
        <dbReference type="ARBA" id="ARBA00022692"/>
    </source>
</evidence>
<feature type="transmembrane region" description="Helical" evidence="6">
    <location>
        <begin position="482"/>
        <end position="501"/>
    </location>
</feature>
<gene>
    <name evidence="7" type="ORF">BCR33DRAFT_717648</name>
</gene>
<keyword evidence="3 6" id="KW-0812">Transmembrane</keyword>
<feature type="transmembrane region" description="Helical" evidence="6">
    <location>
        <begin position="188"/>
        <end position="207"/>
    </location>
</feature>
<feature type="transmembrane region" description="Helical" evidence="6">
    <location>
        <begin position="522"/>
        <end position="541"/>
    </location>
</feature>
<evidence type="ECO:0000256" key="2">
    <source>
        <dbReference type="ARBA" id="ARBA00010323"/>
    </source>
</evidence>
<organism evidence="7 8">
    <name type="scientific">Rhizoclosmatium globosum</name>
    <dbReference type="NCBI Taxonomy" id="329046"/>
    <lineage>
        <taxon>Eukaryota</taxon>
        <taxon>Fungi</taxon>
        <taxon>Fungi incertae sedis</taxon>
        <taxon>Chytridiomycota</taxon>
        <taxon>Chytridiomycota incertae sedis</taxon>
        <taxon>Chytridiomycetes</taxon>
        <taxon>Chytridiales</taxon>
        <taxon>Chytriomycetaceae</taxon>
        <taxon>Rhizoclosmatium</taxon>
    </lineage>
</organism>
<dbReference type="AlphaFoldDB" id="A0A1Y2C8T4"/>
<dbReference type="InterPro" id="IPR004299">
    <property type="entry name" value="MBOAT_fam"/>
</dbReference>
<dbReference type="Pfam" id="PF03062">
    <property type="entry name" value="MBOAT"/>
    <property type="match status" value="1"/>
</dbReference>
<dbReference type="GO" id="GO:0005783">
    <property type="term" value="C:endoplasmic reticulum"/>
    <property type="evidence" value="ECO:0007669"/>
    <property type="project" value="TreeGrafter"/>
</dbReference>
<comment type="subcellular location">
    <subcellularLocation>
        <location evidence="1">Membrane</location>
        <topology evidence="1">Multi-pass membrane protein</topology>
    </subcellularLocation>
</comment>
<dbReference type="PANTHER" id="PTHR13285:SF18">
    <property type="entry name" value="PROTEIN-CYSTEINE N-PALMITOYLTRANSFERASE RASP"/>
    <property type="match status" value="1"/>
</dbReference>
<dbReference type="Proteomes" id="UP000193642">
    <property type="component" value="Unassembled WGS sequence"/>
</dbReference>
<accession>A0A1Y2C8T4</accession>
<feature type="transmembrane region" description="Helical" evidence="6">
    <location>
        <begin position="304"/>
        <end position="325"/>
    </location>
</feature>
<feature type="transmembrane region" description="Helical" evidence="6">
    <location>
        <begin position="107"/>
        <end position="127"/>
    </location>
</feature>
<evidence type="ECO:0000313" key="8">
    <source>
        <dbReference type="Proteomes" id="UP000193642"/>
    </source>
</evidence>
<dbReference type="GO" id="GO:0008374">
    <property type="term" value="F:O-acyltransferase activity"/>
    <property type="evidence" value="ECO:0007669"/>
    <property type="project" value="TreeGrafter"/>
</dbReference>
<proteinExistence type="inferred from homology"/>
<dbReference type="OrthoDB" id="420606at2759"/>
<feature type="transmembrane region" description="Helical" evidence="6">
    <location>
        <begin position="387"/>
        <end position="405"/>
    </location>
</feature>
<evidence type="ECO:0000256" key="4">
    <source>
        <dbReference type="ARBA" id="ARBA00022989"/>
    </source>
</evidence>
<reference evidence="7 8" key="1">
    <citation type="submission" date="2016-07" db="EMBL/GenBank/DDBJ databases">
        <title>Pervasive Adenine N6-methylation of Active Genes in Fungi.</title>
        <authorList>
            <consortium name="DOE Joint Genome Institute"/>
            <person name="Mondo S.J."/>
            <person name="Dannebaum R.O."/>
            <person name="Kuo R.C."/>
            <person name="Labutti K."/>
            <person name="Haridas S."/>
            <person name="Kuo A."/>
            <person name="Salamov A."/>
            <person name="Ahrendt S.R."/>
            <person name="Lipzen A."/>
            <person name="Sullivan W."/>
            <person name="Andreopoulos W.B."/>
            <person name="Clum A."/>
            <person name="Lindquist E."/>
            <person name="Daum C."/>
            <person name="Ramamoorthy G.K."/>
            <person name="Gryganskyi A."/>
            <person name="Culley D."/>
            <person name="Magnuson J.K."/>
            <person name="James T.Y."/>
            <person name="O'Malley M.A."/>
            <person name="Stajich J.E."/>
            <person name="Spatafora J.W."/>
            <person name="Visel A."/>
            <person name="Grigoriev I.V."/>
        </authorList>
    </citation>
    <scope>NUCLEOTIDE SEQUENCE [LARGE SCALE GENOMIC DNA]</scope>
    <source>
        <strain evidence="7 8">JEL800</strain>
    </source>
</reference>
<feature type="transmembrane region" description="Helical" evidence="6">
    <location>
        <begin position="459"/>
        <end position="476"/>
    </location>
</feature>
<dbReference type="GO" id="GO:0006506">
    <property type="term" value="P:GPI anchor biosynthetic process"/>
    <property type="evidence" value="ECO:0007669"/>
    <property type="project" value="TreeGrafter"/>
</dbReference>
<comment type="caution">
    <text evidence="7">The sequence shown here is derived from an EMBL/GenBank/DDBJ whole genome shotgun (WGS) entry which is preliminary data.</text>
</comment>
<evidence type="ECO:0000256" key="1">
    <source>
        <dbReference type="ARBA" id="ARBA00004141"/>
    </source>
</evidence>
<evidence type="ECO:0000313" key="7">
    <source>
        <dbReference type="EMBL" id="ORY43439.1"/>
    </source>
</evidence>
<keyword evidence="8" id="KW-1185">Reference proteome</keyword>
<name>A0A1Y2C8T4_9FUNG</name>
<dbReference type="PANTHER" id="PTHR13285">
    <property type="entry name" value="ACYLTRANSFERASE"/>
    <property type="match status" value="1"/>
</dbReference>
<dbReference type="EMBL" id="MCGO01000025">
    <property type="protein sequence ID" value="ORY43439.1"/>
    <property type="molecule type" value="Genomic_DNA"/>
</dbReference>
<dbReference type="STRING" id="329046.A0A1Y2C8T4"/>
<protein>
    <submittedName>
        <fullName evidence="7">MBOAT-domain-containing protein</fullName>
    </submittedName>
</protein>
<feature type="transmembrane region" description="Helical" evidence="6">
    <location>
        <begin position="561"/>
        <end position="582"/>
    </location>
</feature>